<accession>A0ABX2SYH4</accession>
<evidence type="ECO:0000313" key="10">
    <source>
        <dbReference type="Proteomes" id="UP000531840"/>
    </source>
</evidence>
<feature type="transmembrane region" description="Helical" evidence="8">
    <location>
        <begin position="397"/>
        <end position="416"/>
    </location>
</feature>
<dbReference type="PIRSF" id="PIRSF016636">
    <property type="entry name" value="AlgI_DltB"/>
    <property type="match status" value="1"/>
</dbReference>
<evidence type="ECO:0000256" key="7">
    <source>
        <dbReference type="PIRNR" id="PIRNR016636"/>
    </source>
</evidence>
<evidence type="ECO:0000256" key="2">
    <source>
        <dbReference type="ARBA" id="ARBA00010323"/>
    </source>
</evidence>
<feature type="transmembrane region" description="Helical" evidence="8">
    <location>
        <begin position="300"/>
        <end position="316"/>
    </location>
</feature>
<feature type="transmembrane region" description="Helical" evidence="8">
    <location>
        <begin position="145"/>
        <end position="166"/>
    </location>
</feature>
<keyword evidence="7" id="KW-0012">Acyltransferase</keyword>
<dbReference type="InterPro" id="IPR051085">
    <property type="entry name" value="MB_O-acyltransferase"/>
</dbReference>
<gene>
    <name evidence="9" type="ORF">HZY85_04080</name>
</gene>
<dbReference type="Pfam" id="PF03062">
    <property type="entry name" value="MBOAT"/>
    <property type="match status" value="1"/>
</dbReference>
<evidence type="ECO:0000256" key="8">
    <source>
        <dbReference type="SAM" id="Phobius"/>
    </source>
</evidence>
<feature type="transmembrane region" description="Helical" evidence="8">
    <location>
        <begin position="7"/>
        <end position="23"/>
    </location>
</feature>
<proteinExistence type="inferred from homology"/>
<dbReference type="InterPro" id="IPR004299">
    <property type="entry name" value="MBOAT_fam"/>
</dbReference>
<dbReference type="PANTHER" id="PTHR13285">
    <property type="entry name" value="ACYLTRANSFERASE"/>
    <property type="match status" value="1"/>
</dbReference>
<feature type="transmembrane region" description="Helical" evidence="8">
    <location>
        <begin position="35"/>
        <end position="63"/>
    </location>
</feature>
<dbReference type="InterPro" id="IPR024194">
    <property type="entry name" value="Ac/AlaTfrase_AlgI/DltB"/>
</dbReference>
<evidence type="ECO:0000256" key="3">
    <source>
        <dbReference type="ARBA" id="ARBA00022475"/>
    </source>
</evidence>
<keyword evidence="6 7" id="KW-0472">Membrane</keyword>
<comment type="caution">
    <text evidence="9">The sequence shown here is derived from an EMBL/GenBank/DDBJ whole genome shotgun (WGS) entry which is preliminary data.</text>
</comment>
<dbReference type="PIRSF" id="PIRSF500217">
    <property type="entry name" value="AlgI"/>
    <property type="match status" value="1"/>
</dbReference>
<reference evidence="9 10" key="1">
    <citation type="submission" date="2020-07" db="EMBL/GenBank/DDBJ databases">
        <title>MOT database genomes.</title>
        <authorList>
            <person name="Joseph S."/>
            <person name="Aduse-Opoku J."/>
            <person name="Hashim A."/>
            <person name="Wade W."/>
            <person name="Curtis M."/>
        </authorList>
    </citation>
    <scope>NUCLEOTIDE SEQUENCE [LARGE SCALE GENOMIC DNA]</scope>
    <source>
        <strain evidence="9 10">CIP 106318</strain>
    </source>
</reference>
<evidence type="ECO:0000313" key="9">
    <source>
        <dbReference type="EMBL" id="NYS47375.1"/>
    </source>
</evidence>
<comment type="similarity">
    <text evidence="2 7">Belongs to the membrane-bound acyltransferase family.</text>
</comment>
<dbReference type="InterPro" id="IPR028362">
    <property type="entry name" value="AlgI"/>
</dbReference>
<feature type="transmembrane region" description="Helical" evidence="8">
    <location>
        <begin position="75"/>
        <end position="92"/>
    </location>
</feature>
<name>A0ABX2SYH4_9BACL</name>
<protein>
    <submittedName>
        <fullName evidence="9">MBOAT family protein</fullName>
    </submittedName>
</protein>
<evidence type="ECO:0000256" key="6">
    <source>
        <dbReference type="ARBA" id="ARBA00023136"/>
    </source>
</evidence>
<keyword evidence="7" id="KW-0808">Transferase</keyword>
<keyword evidence="10" id="KW-1185">Reference proteome</keyword>
<evidence type="ECO:0000256" key="4">
    <source>
        <dbReference type="ARBA" id="ARBA00022692"/>
    </source>
</evidence>
<keyword evidence="5 8" id="KW-1133">Transmembrane helix</keyword>
<feature type="transmembrane region" description="Helical" evidence="8">
    <location>
        <begin position="112"/>
        <end position="133"/>
    </location>
</feature>
<evidence type="ECO:0000256" key="5">
    <source>
        <dbReference type="ARBA" id="ARBA00022989"/>
    </source>
</evidence>
<keyword evidence="4 8" id="KW-0812">Transmembrane</keyword>
<feature type="transmembrane region" description="Helical" evidence="8">
    <location>
        <begin position="436"/>
        <end position="455"/>
    </location>
</feature>
<feature type="transmembrane region" description="Helical" evidence="8">
    <location>
        <begin position="222"/>
        <end position="240"/>
    </location>
</feature>
<evidence type="ECO:0000256" key="1">
    <source>
        <dbReference type="ARBA" id="ARBA00004651"/>
    </source>
</evidence>
<dbReference type="PANTHER" id="PTHR13285:SF18">
    <property type="entry name" value="PROTEIN-CYSTEINE N-PALMITOYLTRANSFERASE RASP"/>
    <property type="match status" value="1"/>
</dbReference>
<sequence length="467" mass="54805">MPFTTTSFIFLFLPLSILLYYIFSLTKKELLVKTYLVLISSIFYMYSGITMYLYLFIFINIIYLMGKIIEKRKSLGKLILFLSFIILILSYYKYSLYIYKFVETLDFVNITFSSIVVPLGVSFIAFESVSYLVDIYRKDAPSGNYLNTLLFFLFFPKVVSGPIVLWKDFNVQLYNRKTSLNLSFSGVERIMIGFVKKCIIADTLGGTVLKINENAFSTGIDSYTAILGMLLYFIQIYYDFSGYSDIAIGISRIFGFDFKENFNYPYTSTMLSEFWRRWHISLGTWFRNYIYIPLGGNRKNIYLNLFIVFFITGIWHGSTINYVLWGTMHAIFIILEKYSSNFSWYKNIPKFLKWFIVNLFVMLTWVVFMLPELWQVKVYYLSILGLVSGTPYFSYEYFFTTKIILLTLIALIGALIGKLNIVQKLLIFTKENNVGLIIKFVVYLILFILSVMFMINSSYSPFLYFQF</sequence>
<dbReference type="EMBL" id="JACBYF010000005">
    <property type="protein sequence ID" value="NYS47375.1"/>
    <property type="molecule type" value="Genomic_DNA"/>
</dbReference>
<feature type="transmembrane region" description="Helical" evidence="8">
    <location>
        <begin position="351"/>
        <end position="370"/>
    </location>
</feature>
<organism evidence="9 10">
    <name type="scientific">Gemelliphila palaticanis</name>
    <dbReference type="NCBI Taxonomy" id="81950"/>
    <lineage>
        <taxon>Bacteria</taxon>
        <taxon>Bacillati</taxon>
        <taxon>Bacillota</taxon>
        <taxon>Bacilli</taxon>
        <taxon>Bacillales</taxon>
        <taxon>Gemellaceae</taxon>
        <taxon>Gemelliphila</taxon>
    </lineage>
</organism>
<comment type="subcellular location">
    <subcellularLocation>
        <location evidence="1">Cell membrane</location>
        <topology evidence="1">Multi-pass membrane protein</topology>
    </subcellularLocation>
</comment>
<dbReference type="Proteomes" id="UP000531840">
    <property type="component" value="Unassembled WGS sequence"/>
</dbReference>
<keyword evidence="3 7" id="KW-1003">Cell membrane</keyword>